<dbReference type="AlphaFoldDB" id="A0AAV4M9Y3"/>
<keyword evidence="2" id="KW-1185">Reference proteome</keyword>
<dbReference type="Proteomes" id="UP001054945">
    <property type="component" value="Unassembled WGS sequence"/>
</dbReference>
<dbReference type="EMBL" id="BPLR01019551">
    <property type="protein sequence ID" value="GIX69159.1"/>
    <property type="molecule type" value="Genomic_DNA"/>
</dbReference>
<proteinExistence type="predicted"/>
<sequence length="84" mass="9753">MVINKHVILIKSNNAHLYYVLDDGVKENFTPSNKIDKRCSSVSTERLSKEIQQFFKDSSTFQHAIKLIVVPQLKQKPPYTIIDY</sequence>
<protein>
    <submittedName>
        <fullName evidence="1">Uncharacterized protein</fullName>
    </submittedName>
</protein>
<accession>A0AAV4M9Y3</accession>
<evidence type="ECO:0000313" key="1">
    <source>
        <dbReference type="EMBL" id="GIX69159.1"/>
    </source>
</evidence>
<name>A0AAV4M9Y3_CAEEX</name>
<organism evidence="1 2">
    <name type="scientific">Caerostris extrusa</name>
    <name type="common">Bark spider</name>
    <name type="synonym">Caerostris bankana</name>
    <dbReference type="NCBI Taxonomy" id="172846"/>
    <lineage>
        <taxon>Eukaryota</taxon>
        <taxon>Metazoa</taxon>
        <taxon>Ecdysozoa</taxon>
        <taxon>Arthropoda</taxon>
        <taxon>Chelicerata</taxon>
        <taxon>Arachnida</taxon>
        <taxon>Araneae</taxon>
        <taxon>Araneomorphae</taxon>
        <taxon>Entelegynae</taxon>
        <taxon>Araneoidea</taxon>
        <taxon>Araneidae</taxon>
        <taxon>Caerostris</taxon>
    </lineage>
</organism>
<gene>
    <name evidence="1" type="ORF">CEXT_747281</name>
</gene>
<reference evidence="1 2" key="1">
    <citation type="submission" date="2021-06" db="EMBL/GenBank/DDBJ databases">
        <title>Caerostris extrusa draft genome.</title>
        <authorList>
            <person name="Kono N."/>
            <person name="Arakawa K."/>
        </authorList>
    </citation>
    <scope>NUCLEOTIDE SEQUENCE [LARGE SCALE GENOMIC DNA]</scope>
</reference>
<comment type="caution">
    <text evidence="1">The sequence shown here is derived from an EMBL/GenBank/DDBJ whole genome shotgun (WGS) entry which is preliminary data.</text>
</comment>
<evidence type="ECO:0000313" key="2">
    <source>
        <dbReference type="Proteomes" id="UP001054945"/>
    </source>
</evidence>